<organism evidence="3">
    <name type="scientific">marine sediment metagenome</name>
    <dbReference type="NCBI Taxonomy" id="412755"/>
    <lineage>
        <taxon>unclassified sequences</taxon>
        <taxon>metagenomes</taxon>
        <taxon>ecological metagenomes</taxon>
    </lineage>
</organism>
<protein>
    <recommendedName>
        <fullName evidence="2">DUF6788 domain-containing protein</fullName>
    </recommendedName>
</protein>
<proteinExistence type="predicted"/>
<feature type="coiled-coil region" evidence="1">
    <location>
        <begin position="85"/>
        <end position="122"/>
    </location>
</feature>
<dbReference type="InterPro" id="IPR046738">
    <property type="entry name" value="DUF6788"/>
</dbReference>
<evidence type="ECO:0000313" key="3">
    <source>
        <dbReference type="EMBL" id="KKL83549.1"/>
    </source>
</evidence>
<name>A0A0F9FAY6_9ZZZZ</name>
<reference evidence="3" key="1">
    <citation type="journal article" date="2015" name="Nature">
        <title>Complex archaea that bridge the gap between prokaryotes and eukaryotes.</title>
        <authorList>
            <person name="Spang A."/>
            <person name="Saw J.H."/>
            <person name="Jorgensen S.L."/>
            <person name="Zaremba-Niedzwiedzka K."/>
            <person name="Martijn J."/>
            <person name="Lind A.E."/>
            <person name="van Eijk R."/>
            <person name="Schleper C."/>
            <person name="Guy L."/>
            <person name="Ettema T.J."/>
        </authorList>
    </citation>
    <scope>NUCLEOTIDE SEQUENCE</scope>
</reference>
<sequence length="133" mass="16172">MNRKALSNLRQRIVDLREEREKLENSLFRPRKMIRASLVFLSNYCGKKGCRCKKGFPHGPYPYLSEKKKRKTRMTYVRKGTLYEIKAEAEEYARFQHRLARLRKTNEKIRSLLEKIRDINCREVDEYRDKDDR</sequence>
<dbReference type="EMBL" id="LAZR01021952">
    <property type="protein sequence ID" value="KKL83549.1"/>
    <property type="molecule type" value="Genomic_DNA"/>
</dbReference>
<gene>
    <name evidence="3" type="ORF">LCGC14_1973610</name>
</gene>
<dbReference type="Pfam" id="PF20586">
    <property type="entry name" value="DUF6788"/>
    <property type="match status" value="1"/>
</dbReference>
<accession>A0A0F9FAY6</accession>
<evidence type="ECO:0000259" key="2">
    <source>
        <dbReference type="Pfam" id="PF20586"/>
    </source>
</evidence>
<keyword evidence="1" id="KW-0175">Coiled coil</keyword>
<feature type="domain" description="DUF6788" evidence="2">
    <location>
        <begin position="15"/>
        <end position="86"/>
    </location>
</feature>
<comment type="caution">
    <text evidence="3">The sequence shown here is derived from an EMBL/GenBank/DDBJ whole genome shotgun (WGS) entry which is preliminary data.</text>
</comment>
<evidence type="ECO:0000256" key="1">
    <source>
        <dbReference type="SAM" id="Coils"/>
    </source>
</evidence>
<dbReference type="AlphaFoldDB" id="A0A0F9FAY6"/>